<dbReference type="FunFam" id="3.40.50.300:FF:001204">
    <property type="entry name" value="Small GTP-binding protein, putative"/>
    <property type="match status" value="1"/>
</dbReference>
<evidence type="ECO:0000256" key="1">
    <source>
        <dbReference type="ARBA" id="ARBA00022741"/>
    </source>
</evidence>
<accession>A0A1J4KBW9</accession>
<dbReference type="Proteomes" id="UP000179807">
    <property type="component" value="Unassembled WGS sequence"/>
</dbReference>
<name>A0A1J4KBW9_9EUKA</name>
<dbReference type="InterPro" id="IPR005225">
    <property type="entry name" value="Small_GTP-bd"/>
</dbReference>
<dbReference type="SMART" id="SM00177">
    <property type="entry name" value="ARF"/>
    <property type="match status" value="1"/>
</dbReference>
<dbReference type="VEuPathDB" id="TrichDB:TRFO_01324"/>
<dbReference type="EMBL" id="MLAK01000704">
    <property type="protein sequence ID" value="OHT07188.1"/>
    <property type="molecule type" value="Genomic_DNA"/>
</dbReference>
<keyword evidence="1" id="KW-0547">Nucleotide-binding</keyword>
<organism evidence="2 3">
    <name type="scientific">Tritrichomonas foetus</name>
    <dbReference type="NCBI Taxonomy" id="1144522"/>
    <lineage>
        <taxon>Eukaryota</taxon>
        <taxon>Metamonada</taxon>
        <taxon>Parabasalia</taxon>
        <taxon>Tritrichomonadida</taxon>
        <taxon>Tritrichomonadidae</taxon>
        <taxon>Tritrichomonas</taxon>
    </lineage>
</organism>
<proteinExistence type="predicted"/>
<dbReference type="PANTHER" id="PTHR47978">
    <property type="match status" value="1"/>
</dbReference>
<comment type="caution">
    <text evidence="2">The sequence shown here is derived from an EMBL/GenBank/DDBJ whole genome shotgun (WGS) entry which is preliminary data.</text>
</comment>
<dbReference type="GO" id="GO:0003924">
    <property type="term" value="F:GTPase activity"/>
    <property type="evidence" value="ECO:0007669"/>
    <property type="project" value="InterPro"/>
</dbReference>
<dbReference type="PRINTS" id="PR00449">
    <property type="entry name" value="RASTRNSFRMNG"/>
</dbReference>
<dbReference type="InterPro" id="IPR027417">
    <property type="entry name" value="P-loop_NTPase"/>
</dbReference>
<dbReference type="SMART" id="SM00176">
    <property type="entry name" value="RAN"/>
    <property type="match status" value="1"/>
</dbReference>
<dbReference type="InterPro" id="IPR001806">
    <property type="entry name" value="Small_GTPase"/>
</dbReference>
<dbReference type="NCBIfam" id="TIGR00231">
    <property type="entry name" value="small_GTP"/>
    <property type="match status" value="1"/>
</dbReference>
<dbReference type="CDD" id="cd00154">
    <property type="entry name" value="Rab"/>
    <property type="match status" value="1"/>
</dbReference>
<evidence type="ECO:0000313" key="3">
    <source>
        <dbReference type="Proteomes" id="UP000179807"/>
    </source>
</evidence>
<gene>
    <name evidence="2" type="primary">ypt3</name>
    <name evidence="2" type="ORF">TRFO_01324</name>
</gene>
<dbReference type="SUPFAM" id="SSF52540">
    <property type="entry name" value="P-loop containing nucleoside triphosphate hydrolases"/>
    <property type="match status" value="1"/>
</dbReference>
<sequence>MLYENNSKSREFSMVEPVTPRIIFVGDSGVGKTSLIYRAKYNKFNEGTAPTIGAGITKMEATHNGVKAEFQLWDTAGQEIYRSIVPMYFKGVCGAIIVFSFEDRSSFLNLGSWIDELLAHSERPIKYVVVGNKIDCLNQTVSQVEARNWANDRKAVIIFTSAITGENVELLLEHVVNNFVFTPMTGDFIPQAELAAQPKSCC</sequence>
<dbReference type="SMART" id="SM00173">
    <property type="entry name" value="RAS"/>
    <property type="match status" value="1"/>
</dbReference>
<dbReference type="GeneID" id="94824743"/>
<evidence type="ECO:0000313" key="2">
    <source>
        <dbReference type="EMBL" id="OHT07188.1"/>
    </source>
</evidence>
<dbReference type="PROSITE" id="PS51419">
    <property type="entry name" value="RAB"/>
    <property type="match status" value="1"/>
</dbReference>
<dbReference type="AlphaFoldDB" id="A0A1J4KBW9"/>
<reference evidence="2" key="1">
    <citation type="submission" date="2016-10" db="EMBL/GenBank/DDBJ databases">
        <authorList>
            <person name="Benchimol M."/>
            <person name="Almeida L.G."/>
            <person name="Vasconcelos A.T."/>
            <person name="Perreira-Neves A."/>
            <person name="Rosa I.A."/>
            <person name="Tasca T."/>
            <person name="Bogo M.R."/>
            <person name="de Souza W."/>
        </authorList>
    </citation>
    <scope>NUCLEOTIDE SEQUENCE [LARGE SCALE GENOMIC DNA]</scope>
    <source>
        <strain evidence="2">K</strain>
    </source>
</reference>
<dbReference type="OrthoDB" id="63533at2759"/>
<dbReference type="GO" id="GO:0005525">
    <property type="term" value="F:GTP binding"/>
    <property type="evidence" value="ECO:0007669"/>
    <property type="project" value="InterPro"/>
</dbReference>
<dbReference type="Pfam" id="PF00071">
    <property type="entry name" value="Ras"/>
    <property type="match status" value="1"/>
</dbReference>
<dbReference type="RefSeq" id="XP_068360324.1">
    <property type="nucleotide sequence ID" value="XM_068490039.1"/>
</dbReference>
<keyword evidence="3" id="KW-1185">Reference proteome</keyword>
<protein>
    <submittedName>
        <fullName evidence="2">GTP-binding protein ypt3</fullName>
    </submittedName>
</protein>
<dbReference type="SMART" id="SM00174">
    <property type="entry name" value="RHO"/>
    <property type="match status" value="1"/>
</dbReference>
<dbReference type="SMART" id="SM00175">
    <property type="entry name" value="RAB"/>
    <property type="match status" value="1"/>
</dbReference>
<dbReference type="Gene3D" id="3.40.50.300">
    <property type="entry name" value="P-loop containing nucleotide triphosphate hydrolases"/>
    <property type="match status" value="1"/>
</dbReference>